<dbReference type="InterPro" id="IPR005801">
    <property type="entry name" value="ADC_synthase"/>
</dbReference>
<feature type="binding site" evidence="5">
    <location>
        <position position="415"/>
    </location>
    <ligand>
        <name>Mg(2+)</name>
        <dbReference type="ChEBI" id="CHEBI:18420"/>
    </ligand>
</feature>
<keyword evidence="4 5" id="KW-0413">Isomerase</keyword>
<dbReference type="NCBIfam" id="NF011588">
    <property type="entry name" value="PRK15012.1"/>
    <property type="match status" value="1"/>
</dbReference>
<keyword evidence="5" id="KW-0479">Metal-binding</keyword>
<comment type="caution">
    <text evidence="7">The sequence shown here is derived from an EMBL/GenBank/DDBJ whole genome shotgun (WGS) entry which is preliminary data.</text>
</comment>
<sequence>MLSVSAALKSLADSLSDDFPASPGTRTIEVPFPLNDAFDPLCWLNAQAVWPQFWWQQRSGDDELAALGATVSFSSLAQAEDYLARYDADDIRICGLNSFNYRQIAFFLPRLEWRRKGGHASLRVNLASEMSLQADAVAAKAFIAQLSSQSICHTPALTLESEVHRPGETGWRGLIEQATLAIADGEFEKVVLARATDLTFTTPPDAGALMAASRRVNFNCYHFFMAFDAGQAFFGSSPERLWRRRGLELVTEALAGTVASHPDPTQAQHLAEWLMNDDKNQRENMLVVDDICARLQGDVDTLDILPVEIVRLRKVQHIRRVIQATLKEANDYRCLMQLQPTAAVSGLPRTQAFDFIDCFEPFSREWYAGSAGYISRRQSEFCVTLRSAKVSGNTVRLYAGAGIVAGSQADSEWQEIENKAAGLRSLLFSE</sequence>
<proteinExistence type="inferred from homology"/>
<keyword evidence="3 5" id="KW-0460">Magnesium</keyword>
<name>A0ABN8TES1_9ENTR</name>
<evidence type="ECO:0000256" key="5">
    <source>
        <dbReference type="HAMAP-Rule" id="MF_01935"/>
    </source>
</evidence>
<dbReference type="HAMAP" id="MF_01935">
    <property type="entry name" value="MenF"/>
    <property type="match status" value="1"/>
</dbReference>
<protein>
    <recommendedName>
        <fullName evidence="5">Isochorismate synthase MenF</fullName>
        <ecNumber evidence="5">5.4.4.2</ecNumber>
    </recommendedName>
    <alternativeName>
        <fullName evidence="5">Isochorismate mutase</fullName>
    </alternativeName>
</protein>
<dbReference type="InterPro" id="IPR004561">
    <property type="entry name" value="IsoChor_synthase"/>
</dbReference>
<dbReference type="SUPFAM" id="SSF56322">
    <property type="entry name" value="ADC synthase"/>
    <property type="match status" value="1"/>
</dbReference>
<feature type="domain" description="Chorismate-utilising enzyme C-terminal" evidence="6">
    <location>
        <begin position="170"/>
        <end position="419"/>
    </location>
</feature>
<accession>A0ABN8TES1</accession>
<dbReference type="InterPro" id="IPR034681">
    <property type="entry name" value="MenF"/>
</dbReference>
<evidence type="ECO:0000313" key="8">
    <source>
        <dbReference type="Proteomes" id="UP001152651"/>
    </source>
</evidence>
<dbReference type="InterPro" id="IPR044250">
    <property type="entry name" value="MenF-like"/>
</dbReference>
<evidence type="ECO:0000256" key="3">
    <source>
        <dbReference type="ARBA" id="ARBA00022842"/>
    </source>
</evidence>
<organism evidence="7 8">
    <name type="scientific">Pseudocitrobacter vendiensis</name>
    <dbReference type="NCBI Taxonomy" id="2488306"/>
    <lineage>
        <taxon>Bacteria</taxon>
        <taxon>Pseudomonadati</taxon>
        <taxon>Pseudomonadota</taxon>
        <taxon>Gammaproteobacteria</taxon>
        <taxon>Enterobacterales</taxon>
        <taxon>Enterobacteriaceae</taxon>
        <taxon>Pseudocitrobacter</taxon>
    </lineage>
</organism>
<comment type="pathway">
    <text evidence="5">Quinol/quinone metabolism; 1,4-dihydroxy-2-naphthoate biosynthesis; 1,4-dihydroxy-2-naphthoate from chorismate: step 1/7.</text>
</comment>
<dbReference type="EMBL" id="CALSBS010000022">
    <property type="protein sequence ID" value="CAH6661353.1"/>
    <property type="molecule type" value="Genomic_DNA"/>
</dbReference>
<comment type="cofactor">
    <cofactor evidence="5">
        <name>Mg(2+)</name>
        <dbReference type="ChEBI" id="CHEBI:18420"/>
    </cofactor>
</comment>
<dbReference type="NCBIfam" id="TIGR00543">
    <property type="entry name" value="isochor_syn"/>
    <property type="match status" value="1"/>
</dbReference>
<evidence type="ECO:0000256" key="4">
    <source>
        <dbReference type="ARBA" id="ARBA00023235"/>
    </source>
</evidence>
<evidence type="ECO:0000256" key="1">
    <source>
        <dbReference type="ARBA" id="ARBA00000799"/>
    </source>
</evidence>
<reference evidence="7" key="1">
    <citation type="submission" date="2022-05" db="EMBL/GenBank/DDBJ databases">
        <authorList>
            <person name="Blom J."/>
        </authorList>
    </citation>
    <scope>NUCLEOTIDE SEQUENCE</scope>
    <source>
        <strain evidence="7">Type strain: CPO20170097</strain>
    </source>
</reference>
<comment type="similarity">
    <text evidence="2 5">Belongs to the isochorismate synthase family.</text>
</comment>
<dbReference type="InterPro" id="IPR015890">
    <property type="entry name" value="Chorismate_C"/>
</dbReference>
<dbReference type="EC" id="5.4.4.2" evidence="5"/>
<dbReference type="Pfam" id="PF00425">
    <property type="entry name" value="Chorismate_bind"/>
    <property type="match status" value="1"/>
</dbReference>
<dbReference type="PANTHER" id="PTHR47253">
    <property type="match status" value="1"/>
</dbReference>
<evidence type="ECO:0000259" key="6">
    <source>
        <dbReference type="Pfam" id="PF00425"/>
    </source>
</evidence>
<evidence type="ECO:0000256" key="2">
    <source>
        <dbReference type="ARBA" id="ARBA00005297"/>
    </source>
</evidence>
<feature type="active site" description="Proton acceptor" evidence="5">
    <location>
        <position position="189"/>
    </location>
</feature>
<evidence type="ECO:0000313" key="7">
    <source>
        <dbReference type="EMBL" id="CAH6661353.1"/>
    </source>
</evidence>
<dbReference type="PANTHER" id="PTHR47253:SF4">
    <property type="entry name" value="ISOCHORISMATE SYNTHASE 2, CHLOROPLASTIC"/>
    <property type="match status" value="1"/>
</dbReference>
<comment type="pathway">
    <text evidence="5">Quinol/quinone metabolism; menaquinone biosynthesis.</text>
</comment>
<keyword evidence="5" id="KW-0474">Menaquinone biosynthesis</keyword>
<comment type="function">
    <text evidence="5">Catalyzes the conversion of chorismate to isochorismate.</text>
</comment>
<dbReference type="RefSeq" id="WP_253898893.1">
    <property type="nucleotide sequence ID" value="NZ_CALSBS010000022.1"/>
</dbReference>
<gene>
    <name evidence="5" type="primary">menF</name>
    <name evidence="7" type="ORF">FBBNIHIM_19790</name>
</gene>
<feature type="binding site" evidence="5">
    <location>
        <position position="283"/>
    </location>
    <ligand>
        <name>Mg(2+)</name>
        <dbReference type="ChEBI" id="CHEBI:18420"/>
    </ligand>
</feature>
<keyword evidence="8" id="KW-1185">Reference proteome</keyword>
<dbReference type="Gene3D" id="3.60.120.10">
    <property type="entry name" value="Anthranilate synthase"/>
    <property type="match status" value="1"/>
</dbReference>
<feature type="active site" description="Proton donor" evidence="5">
    <location>
        <position position="239"/>
    </location>
</feature>
<dbReference type="Proteomes" id="UP001152651">
    <property type="component" value="Unassembled WGS sequence"/>
</dbReference>
<comment type="catalytic activity">
    <reaction evidence="1 5">
        <text>chorismate = isochorismate</text>
        <dbReference type="Rhea" id="RHEA:18985"/>
        <dbReference type="ChEBI" id="CHEBI:29748"/>
        <dbReference type="ChEBI" id="CHEBI:29780"/>
        <dbReference type="EC" id="5.4.4.2"/>
    </reaction>
</comment>